<protein>
    <submittedName>
        <fullName evidence="2">Uncharacterized protein</fullName>
    </submittedName>
</protein>
<keyword evidence="3" id="KW-1185">Reference proteome</keyword>
<feature type="region of interest" description="Disordered" evidence="1">
    <location>
        <begin position="30"/>
        <end position="92"/>
    </location>
</feature>
<dbReference type="EMBL" id="CP036287">
    <property type="protein sequence ID" value="QDU66155.1"/>
    <property type="molecule type" value="Genomic_DNA"/>
</dbReference>
<name>A0A518BGQ5_9BACT</name>
<reference evidence="2 3" key="1">
    <citation type="submission" date="2019-02" db="EMBL/GenBank/DDBJ databases">
        <title>Deep-cultivation of Planctomycetes and their phenomic and genomic characterization uncovers novel biology.</title>
        <authorList>
            <person name="Wiegand S."/>
            <person name="Jogler M."/>
            <person name="Boedeker C."/>
            <person name="Pinto D."/>
            <person name="Vollmers J."/>
            <person name="Rivas-Marin E."/>
            <person name="Kohn T."/>
            <person name="Peeters S.H."/>
            <person name="Heuer A."/>
            <person name="Rast P."/>
            <person name="Oberbeckmann S."/>
            <person name="Bunk B."/>
            <person name="Jeske O."/>
            <person name="Meyerdierks A."/>
            <person name="Storesund J.E."/>
            <person name="Kallscheuer N."/>
            <person name="Luecker S."/>
            <person name="Lage O.M."/>
            <person name="Pohl T."/>
            <person name="Merkel B.J."/>
            <person name="Hornburger P."/>
            <person name="Mueller R.-W."/>
            <person name="Bruemmer F."/>
            <person name="Labrenz M."/>
            <person name="Spormann A.M."/>
            <person name="Op den Camp H."/>
            <person name="Overmann J."/>
            <person name="Amann R."/>
            <person name="Jetten M.S.M."/>
            <person name="Mascher T."/>
            <person name="Medema M.H."/>
            <person name="Devos D.P."/>
            <person name="Kaster A.-K."/>
            <person name="Ovreas L."/>
            <person name="Rohde M."/>
            <person name="Galperin M.Y."/>
            <person name="Jogler C."/>
        </authorList>
    </citation>
    <scope>NUCLEOTIDE SEQUENCE [LARGE SCALE GENOMIC DNA]</scope>
    <source>
        <strain evidence="2 3">Pla133</strain>
    </source>
</reference>
<dbReference type="AlphaFoldDB" id="A0A518BGQ5"/>
<proteinExistence type="predicted"/>
<sequence>MGTNRTPTLLLLALAALVLGGAWWFIDGRDSEPSQPGPTPAIESVGGAERSDPPLSAPASTAIEGARGQLPAEATRASEAPDPNQASPNVHPQRRFRVHVLDQDGAVHGAESGTLTVNVWHDDVGDYVDVQVREGLFSLDEAPDTRVTANSGQLGGRGVLPVEPDAADQAPDLLLVRWLPATTLRVVDAGSGADLSSVELYPRGGMRLMLPLHPGPVAPELLMHGDSPIELELSDFQFASPLAAVYARTAAHAWGLTQVDLQRGGETRLALIPGGDLEVSLVGDRPAPGSFVRVRIREGAPPIAEAMILGEGRPVTFTGMPVGDLFVTVELGDRSAKPVLQGQGQVEIVAGAMSRLQITVERPADVEPAPLAGVVVLPPGWELDAKVLALGLVGGSIFDPQENFNLDLPAEPRLGTQDEYPFDAGLLRPGRWVLSIDPLGIAMAVDLPPEGLRDVRFEVGAPGELLVRVVDSQSGLELTPLSLTWHTPRPENSGGFSSRGAVYDEERGGYVIRAPIGELVISALLDGYAAPDETVTVGPGSRVHVLELERLQGVRIVAREGEREFPVNPWKTTVRAIDHEGRMTTAGQTSTLGGDGSAVGFAAVYVDRPGEYGVTVPAIPGFLPPGERVVEVRAHELTELVIELEREP</sequence>
<gene>
    <name evidence="2" type="ORF">Pla133_12210</name>
</gene>
<dbReference type="Proteomes" id="UP000316921">
    <property type="component" value="Chromosome"/>
</dbReference>
<evidence type="ECO:0000256" key="1">
    <source>
        <dbReference type="SAM" id="MobiDB-lite"/>
    </source>
</evidence>
<organism evidence="2 3">
    <name type="scientific">Engelhardtia mirabilis</name>
    <dbReference type="NCBI Taxonomy" id="2528011"/>
    <lineage>
        <taxon>Bacteria</taxon>
        <taxon>Pseudomonadati</taxon>
        <taxon>Planctomycetota</taxon>
        <taxon>Planctomycetia</taxon>
        <taxon>Planctomycetia incertae sedis</taxon>
        <taxon>Engelhardtia</taxon>
    </lineage>
</organism>
<dbReference type="KEGG" id="pbap:Pla133_12210"/>
<accession>A0A518BGQ5</accession>
<dbReference type="RefSeq" id="WP_145063458.1">
    <property type="nucleotide sequence ID" value="NZ_CP036287.1"/>
</dbReference>
<evidence type="ECO:0000313" key="3">
    <source>
        <dbReference type="Proteomes" id="UP000316921"/>
    </source>
</evidence>
<evidence type="ECO:0000313" key="2">
    <source>
        <dbReference type="EMBL" id="QDU66155.1"/>
    </source>
</evidence>